<dbReference type="EMBL" id="JAOWKZ010000003">
    <property type="protein sequence ID" value="MCV2872908.1"/>
    <property type="molecule type" value="Genomic_DNA"/>
</dbReference>
<dbReference type="Gene3D" id="3.10.450.50">
    <property type="match status" value="1"/>
</dbReference>
<dbReference type="InterPro" id="IPR039437">
    <property type="entry name" value="FrzH/put_lumazine-bd"/>
</dbReference>
<dbReference type="InterPro" id="IPR032710">
    <property type="entry name" value="NTF2-like_dom_sf"/>
</dbReference>
<evidence type="ECO:0000313" key="2">
    <source>
        <dbReference type="Proteomes" id="UP001652564"/>
    </source>
</evidence>
<accession>A0ABT2ZP40</accession>
<dbReference type="SUPFAM" id="SSF54427">
    <property type="entry name" value="NTF2-like"/>
    <property type="match status" value="1"/>
</dbReference>
<proteinExistence type="predicted"/>
<organism evidence="1 2">
    <name type="scientific">Albidovulum litorale</name>
    <dbReference type="NCBI Taxonomy" id="2984134"/>
    <lineage>
        <taxon>Bacteria</taxon>
        <taxon>Pseudomonadati</taxon>
        <taxon>Pseudomonadota</taxon>
        <taxon>Alphaproteobacteria</taxon>
        <taxon>Rhodobacterales</taxon>
        <taxon>Paracoccaceae</taxon>
        <taxon>Albidovulum</taxon>
    </lineage>
</organism>
<dbReference type="Pfam" id="PF12893">
    <property type="entry name" value="Lumazine_bd_2"/>
    <property type="match status" value="1"/>
</dbReference>
<sequence length="119" mass="12953">MGACEAIAAVVEDYVTGIARGDAVLLRRAFHPKASSIGHFDGELEWASVEEFIAACKTEAIGAETPVPPYKIESIAIAGDTAIVRVHDVWAGLNFRDTLTMLQNEGRWQIVSKVFLHLT</sequence>
<comment type="caution">
    <text evidence="1">The sequence shown here is derived from an EMBL/GenBank/DDBJ whole genome shotgun (WGS) entry which is preliminary data.</text>
</comment>
<name>A0ABT2ZP40_9RHOB</name>
<dbReference type="Proteomes" id="UP001652564">
    <property type="component" value="Unassembled WGS sequence"/>
</dbReference>
<keyword evidence="2" id="KW-1185">Reference proteome</keyword>
<dbReference type="RefSeq" id="WP_263740131.1">
    <property type="nucleotide sequence ID" value="NZ_JAOWKZ010000003.1"/>
</dbReference>
<gene>
    <name evidence="1" type="ORF">OEZ71_11445</name>
</gene>
<evidence type="ECO:0000313" key="1">
    <source>
        <dbReference type="EMBL" id="MCV2872908.1"/>
    </source>
</evidence>
<reference evidence="1 2" key="1">
    <citation type="submission" date="2022-10" db="EMBL/GenBank/DDBJ databases">
        <title>Defluviimonas sp. nov., isolated from ocean surface sediments.</title>
        <authorList>
            <person name="He W."/>
            <person name="Wang L."/>
            <person name="Zhang D.-F."/>
        </authorList>
    </citation>
    <scope>NUCLEOTIDE SEQUENCE [LARGE SCALE GENOMIC DNA]</scope>
    <source>
        <strain evidence="1 2">WL0050</strain>
    </source>
</reference>
<protein>
    <submittedName>
        <fullName evidence="1">Nuclear transport factor 2 family protein</fullName>
    </submittedName>
</protein>